<dbReference type="Proteomes" id="UP001462640">
    <property type="component" value="Unassembled WGS sequence"/>
</dbReference>
<organism evidence="1 2">
    <name type="scientific">Roseateles flavus</name>
    <dbReference type="NCBI Taxonomy" id="3149041"/>
    <lineage>
        <taxon>Bacteria</taxon>
        <taxon>Pseudomonadati</taxon>
        <taxon>Pseudomonadota</taxon>
        <taxon>Betaproteobacteria</taxon>
        <taxon>Burkholderiales</taxon>
        <taxon>Sphaerotilaceae</taxon>
        <taxon>Roseateles</taxon>
    </lineage>
</organism>
<accession>A0ABV0GGH9</accession>
<comment type="caution">
    <text evidence="1">The sequence shown here is derived from an EMBL/GenBank/DDBJ whole genome shotgun (WGS) entry which is preliminary data.</text>
</comment>
<dbReference type="EMBL" id="JBDPZC010000007">
    <property type="protein sequence ID" value="MEO3714173.1"/>
    <property type="molecule type" value="Genomic_DNA"/>
</dbReference>
<name>A0ABV0GGH9_9BURK</name>
<evidence type="ECO:0000313" key="2">
    <source>
        <dbReference type="Proteomes" id="UP001462640"/>
    </source>
</evidence>
<keyword evidence="2" id="KW-1185">Reference proteome</keyword>
<dbReference type="RefSeq" id="WP_347611245.1">
    <property type="nucleotide sequence ID" value="NZ_JBDPZC010000007.1"/>
</dbReference>
<evidence type="ECO:0000313" key="1">
    <source>
        <dbReference type="EMBL" id="MEO3714173.1"/>
    </source>
</evidence>
<protein>
    <submittedName>
        <fullName evidence="1">Uncharacterized protein</fullName>
    </submittedName>
</protein>
<sequence length="194" mass="21631">MEVFDQRIDQFGKRSRRRRPASGPAVVFLPEEALVTPPLDAEAETQPWRAGALAALHAFQAHGYRQLIQALPGERPARIQQGLLQRLGHEADVEVEGMLPHVEVEDLPALLRQAAASQGLDLRRAWFLSWDEALGAAARRSGCRSVRLLEPGRHSRRRWPLLRGHVPMRLMEAVVYVLRCDGHLAAGQSLPDPA</sequence>
<reference evidence="1 2" key="1">
    <citation type="submission" date="2024-05" db="EMBL/GenBank/DDBJ databases">
        <title>Roseateles sp. 2.12 16S ribosomal RNA gene Genome sequencing and assembly.</title>
        <authorList>
            <person name="Woo H."/>
        </authorList>
    </citation>
    <scope>NUCLEOTIDE SEQUENCE [LARGE SCALE GENOMIC DNA]</scope>
    <source>
        <strain evidence="1 2">2.12</strain>
    </source>
</reference>
<proteinExistence type="predicted"/>
<gene>
    <name evidence="1" type="ORF">ABDJ40_15515</name>
</gene>